<evidence type="ECO:0000256" key="2">
    <source>
        <dbReference type="ARBA" id="ARBA00009272"/>
    </source>
</evidence>
<comment type="similarity">
    <text evidence="2 4">Belongs to the FliE family.</text>
</comment>
<dbReference type="RefSeq" id="WP_092078024.1">
    <property type="nucleotide sequence ID" value="NZ_CALFZY010000006.1"/>
</dbReference>
<dbReference type="GO" id="GO:0003774">
    <property type="term" value="F:cytoskeletal motor activity"/>
    <property type="evidence" value="ECO:0007669"/>
    <property type="project" value="InterPro"/>
</dbReference>
<protein>
    <recommendedName>
        <fullName evidence="4 5">Flagellar hook-basal body complex protein FliE</fullName>
    </recommendedName>
</protein>
<dbReference type="NCBIfam" id="TIGR00205">
    <property type="entry name" value="fliE"/>
    <property type="match status" value="1"/>
</dbReference>
<keyword evidence="6" id="KW-0966">Cell projection</keyword>
<dbReference type="PANTHER" id="PTHR34653">
    <property type="match status" value="1"/>
</dbReference>
<reference evidence="7" key="1">
    <citation type="submission" date="2016-10" db="EMBL/GenBank/DDBJ databases">
        <authorList>
            <person name="Varghese N."/>
            <person name="Submissions S."/>
        </authorList>
    </citation>
    <scope>NUCLEOTIDE SEQUENCE [LARGE SCALE GENOMIC DNA]</scope>
    <source>
        <strain evidence="7">DSM 8987</strain>
    </source>
</reference>
<comment type="subcellular location">
    <subcellularLocation>
        <location evidence="1 4">Bacterial flagellum basal body</location>
    </subcellularLocation>
</comment>
<evidence type="ECO:0000256" key="4">
    <source>
        <dbReference type="HAMAP-Rule" id="MF_00724"/>
    </source>
</evidence>
<proteinExistence type="inferred from homology"/>
<evidence type="ECO:0000313" key="7">
    <source>
        <dbReference type="Proteomes" id="UP000243205"/>
    </source>
</evidence>
<gene>
    <name evidence="4" type="primary">fliE</name>
    <name evidence="6" type="ORF">SAMN05661003_10683</name>
</gene>
<dbReference type="EMBL" id="FNAQ01000006">
    <property type="protein sequence ID" value="SDE27540.1"/>
    <property type="molecule type" value="Genomic_DNA"/>
</dbReference>
<dbReference type="STRING" id="57664.SAMN05661003_10683"/>
<keyword evidence="6" id="KW-0969">Cilium</keyword>
<evidence type="ECO:0000313" key="6">
    <source>
        <dbReference type="EMBL" id="SDE27540.1"/>
    </source>
</evidence>
<keyword evidence="3 4" id="KW-0975">Bacterial flagellum</keyword>
<name>A0A1G7BLG3_9BACT</name>
<evidence type="ECO:0000256" key="5">
    <source>
        <dbReference type="NCBIfam" id="TIGR00205"/>
    </source>
</evidence>
<organism evidence="6 7">
    <name type="scientific">Desulfuromonas thiophila</name>
    <dbReference type="NCBI Taxonomy" id="57664"/>
    <lineage>
        <taxon>Bacteria</taxon>
        <taxon>Pseudomonadati</taxon>
        <taxon>Thermodesulfobacteriota</taxon>
        <taxon>Desulfuromonadia</taxon>
        <taxon>Desulfuromonadales</taxon>
        <taxon>Desulfuromonadaceae</taxon>
        <taxon>Desulfuromonas</taxon>
    </lineage>
</organism>
<dbReference type="Pfam" id="PF02049">
    <property type="entry name" value="FliE"/>
    <property type="match status" value="1"/>
</dbReference>
<dbReference type="GO" id="GO:0005198">
    <property type="term" value="F:structural molecule activity"/>
    <property type="evidence" value="ECO:0007669"/>
    <property type="project" value="UniProtKB-UniRule"/>
</dbReference>
<accession>A0A1G7BLG3</accession>
<keyword evidence="6" id="KW-0282">Flagellum</keyword>
<dbReference type="GO" id="GO:0009425">
    <property type="term" value="C:bacterial-type flagellum basal body"/>
    <property type="evidence" value="ECO:0007669"/>
    <property type="project" value="UniProtKB-SubCell"/>
</dbReference>
<dbReference type="HAMAP" id="MF_00724">
    <property type="entry name" value="FliE"/>
    <property type="match status" value="1"/>
</dbReference>
<keyword evidence="7" id="KW-1185">Reference proteome</keyword>
<evidence type="ECO:0000256" key="3">
    <source>
        <dbReference type="ARBA" id="ARBA00023143"/>
    </source>
</evidence>
<dbReference type="Proteomes" id="UP000243205">
    <property type="component" value="Unassembled WGS sequence"/>
</dbReference>
<evidence type="ECO:0000256" key="1">
    <source>
        <dbReference type="ARBA" id="ARBA00004117"/>
    </source>
</evidence>
<dbReference type="GO" id="GO:0071973">
    <property type="term" value="P:bacterial-type flagellum-dependent cell motility"/>
    <property type="evidence" value="ECO:0007669"/>
    <property type="project" value="InterPro"/>
</dbReference>
<dbReference type="PRINTS" id="PR01006">
    <property type="entry name" value="FLGHOOKFLIE"/>
</dbReference>
<dbReference type="OrthoDB" id="285952at2"/>
<dbReference type="AlphaFoldDB" id="A0A1G7BLG3"/>
<dbReference type="InterPro" id="IPR001624">
    <property type="entry name" value="FliE"/>
</dbReference>
<dbReference type="PANTHER" id="PTHR34653:SF1">
    <property type="entry name" value="FLAGELLAR HOOK-BASAL BODY COMPLEX PROTEIN FLIE"/>
    <property type="match status" value="1"/>
</dbReference>
<sequence length="97" mass="10619">MKDLTVGTQLKTLLPSPLASEQPQGSGFAELLGEALSRTNQSQLEADQAAIALQSGEAENLHDVMLAMEEADISMRLLVQMRNKVTEAYKEIMNMQV</sequence>